<comment type="similarity">
    <text evidence="4 14">Belongs to the diacylglycerol acyltransferase family.</text>
</comment>
<protein>
    <recommendedName>
        <fullName evidence="14">Acyltransferase</fullName>
        <ecNumber evidence="14">2.3.1.-</ecNumber>
    </recommendedName>
</protein>
<gene>
    <name evidence="15" type="ORF">HYH03_008201</name>
</gene>
<dbReference type="GO" id="GO:0005789">
    <property type="term" value="C:endoplasmic reticulum membrane"/>
    <property type="evidence" value="ECO:0007669"/>
    <property type="project" value="UniProtKB-SubCell"/>
</dbReference>
<dbReference type="Pfam" id="PF03982">
    <property type="entry name" value="DAGAT"/>
    <property type="match status" value="1"/>
</dbReference>
<feature type="transmembrane region" description="Helical" evidence="14">
    <location>
        <begin position="40"/>
        <end position="59"/>
    </location>
</feature>
<dbReference type="GO" id="GO:0019432">
    <property type="term" value="P:triglyceride biosynthetic process"/>
    <property type="evidence" value="ECO:0007669"/>
    <property type="project" value="TreeGrafter"/>
</dbReference>
<keyword evidence="10 14" id="KW-1133">Transmembrane helix</keyword>
<feature type="transmembrane region" description="Helical" evidence="14">
    <location>
        <begin position="14"/>
        <end position="34"/>
    </location>
</feature>
<comment type="caution">
    <text evidence="15">The sequence shown here is derived from an EMBL/GenBank/DDBJ whole genome shotgun (WGS) entry which is preliminary data.</text>
</comment>
<evidence type="ECO:0000256" key="9">
    <source>
        <dbReference type="ARBA" id="ARBA00022824"/>
    </source>
</evidence>
<comment type="pathway">
    <text evidence="3">Lipid metabolism.</text>
</comment>
<dbReference type="PANTHER" id="PTHR12317">
    <property type="entry name" value="DIACYLGLYCEROL O-ACYLTRANSFERASE"/>
    <property type="match status" value="1"/>
</dbReference>
<evidence type="ECO:0000256" key="4">
    <source>
        <dbReference type="ARBA" id="ARBA00005420"/>
    </source>
</evidence>
<evidence type="ECO:0000313" key="15">
    <source>
        <dbReference type="EMBL" id="KAG2493687.1"/>
    </source>
</evidence>
<dbReference type="EC" id="2.3.1.-" evidence="14"/>
<evidence type="ECO:0000256" key="7">
    <source>
        <dbReference type="ARBA" id="ARBA00022692"/>
    </source>
</evidence>
<keyword evidence="6 14" id="KW-0808">Transferase</keyword>
<evidence type="ECO:0000256" key="1">
    <source>
        <dbReference type="ARBA" id="ARBA00004477"/>
    </source>
</evidence>
<evidence type="ECO:0000256" key="12">
    <source>
        <dbReference type="ARBA" id="ARBA00023136"/>
    </source>
</evidence>
<keyword evidence="11" id="KW-0443">Lipid metabolism</keyword>
<evidence type="ECO:0000256" key="8">
    <source>
        <dbReference type="ARBA" id="ARBA00022798"/>
    </source>
</evidence>
<dbReference type="GO" id="GO:0004144">
    <property type="term" value="F:diacylglycerol O-acyltransferase activity"/>
    <property type="evidence" value="ECO:0007669"/>
    <property type="project" value="UniProtKB-ARBA"/>
</dbReference>
<evidence type="ECO:0000256" key="3">
    <source>
        <dbReference type="ARBA" id="ARBA00005189"/>
    </source>
</evidence>
<evidence type="ECO:0000256" key="10">
    <source>
        <dbReference type="ARBA" id="ARBA00022989"/>
    </source>
</evidence>
<dbReference type="EMBL" id="JAEHOE010000036">
    <property type="protein sequence ID" value="KAG2493687.1"/>
    <property type="molecule type" value="Genomic_DNA"/>
</dbReference>
<keyword evidence="8" id="KW-0319">Glycerol metabolism</keyword>
<evidence type="ECO:0000256" key="5">
    <source>
        <dbReference type="ARBA" id="ARBA00022516"/>
    </source>
</evidence>
<dbReference type="Proteomes" id="UP000612055">
    <property type="component" value="Unassembled WGS sequence"/>
</dbReference>
<name>A0A835Y1W0_9CHLO</name>
<evidence type="ECO:0000256" key="11">
    <source>
        <dbReference type="ARBA" id="ARBA00023098"/>
    </source>
</evidence>
<evidence type="ECO:0000256" key="13">
    <source>
        <dbReference type="ARBA" id="ARBA00023315"/>
    </source>
</evidence>
<evidence type="ECO:0000256" key="14">
    <source>
        <dbReference type="RuleBase" id="RU367023"/>
    </source>
</evidence>
<dbReference type="InterPro" id="IPR007130">
    <property type="entry name" value="DAGAT"/>
</dbReference>
<dbReference type="CDD" id="cd07987">
    <property type="entry name" value="LPLAT_MGAT-like"/>
    <property type="match status" value="1"/>
</dbReference>
<reference evidence="15" key="1">
    <citation type="journal article" date="2020" name="bioRxiv">
        <title>Comparative genomics of Chlamydomonas.</title>
        <authorList>
            <person name="Craig R.J."/>
            <person name="Hasan A.R."/>
            <person name="Ness R.W."/>
            <person name="Keightley P.D."/>
        </authorList>
    </citation>
    <scope>NUCLEOTIDE SEQUENCE</scope>
    <source>
        <strain evidence="15">CCAP 11/70</strain>
    </source>
</reference>
<keyword evidence="9 14" id="KW-0256">Endoplasmic reticulum</keyword>
<keyword evidence="7 14" id="KW-0812">Transmembrane</keyword>
<keyword evidence="12 14" id="KW-0472">Membrane</keyword>
<keyword evidence="5" id="KW-0444">Lipid biosynthesis</keyword>
<accession>A0A835Y1W0</accession>
<comment type="pathway">
    <text evidence="2">Glycerolipid metabolism; triacylglycerol biosynthesis.</text>
</comment>
<dbReference type="AlphaFoldDB" id="A0A835Y1W0"/>
<sequence>MKSLFELALKPGQLPGRLTCFWFLLTVITNVWYWPLAFCVILYTRSLVGAATICILVLYNTVGPGKKAAGNCSWPPLFRRLPYWAYMARYFSARIVKTEDLPPEKNYMFVSHPHGVIGLSTWVNFATEATGVSKVFPGIEIHVATLGSNFVAPGMREYVLMHGLCDASRDTLKALLGSGKPGRSVVLVVGGAAEALLAAPGTYDLILNSRKGFIKLALQTGASLVPLLGFGEPDTYMTWVAPKGTTAARVLKVLKDWLGFSTPIIWGVGVFGGKGLMPLPAQLTSVVGAPVHVDKVENPSQEQIDALHAKYVAALQRTWDDHVDKYGKGVKKPLTIVA</sequence>
<organism evidence="15 16">
    <name type="scientific">Edaphochlamys debaryana</name>
    <dbReference type="NCBI Taxonomy" id="47281"/>
    <lineage>
        <taxon>Eukaryota</taxon>
        <taxon>Viridiplantae</taxon>
        <taxon>Chlorophyta</taxon>
        <taxon>core chlorophytes</taxon>
        <taxon>Chlorophyceae</taxon>
        <taxon>CS clade</taxon>
        <taxon>Chlamydomonadales</taxon>
        <taxon>Chlamydomonadales incertae sedis</taxon>
        <taxon>Edaphochlamys</taxon>
    </lineage>
</organism>
<evidence type="ECO:0000313" key="16">
    <source>
        <dbReference type="Proteomes" id="UP000612055"/>
    </source>
</evidence>
<evidence type="ECO:0000256" key="2">
    <source>
        <dbReference type="ARBA" id="ARBA00004771"/>
    </source>
</evidence>
<keyword evidence="16" id="KW-1185">Reference proteome</keyword>
<dbReference type="OrthoDB" id="264532at2759"/>
<proteinExistence type="inferred from homology"/>
<dbReference type="GO" id="GO:0006071">
    <property type="term" value="P:glycerol metabolic process"/>
    <property type="evidence" value="ECO:0007669"/>
    <property type="project" value="UniProtKB-KW"/>
</dbReference>
<comment type="subcellular location">
    <subcellularLocation>
        <location evidence="1 14">Endoplasmic reticulum membrane</location>
        <topology evidence="1 14">Multi-pass membrane protein</topology>
    </subcellularLocation>
</comment>
<dbReference type="PANTHER" id="PTHR12317:SF0">
    <property type="entry name" value="ACYLTRANSFERASE"/>
    <property type="match status" value="1"/>
</dbReference>
<keyword evidence="13" id="KW-0012">Acyltransferase</keyword>
<evidence type="ECO:0000256" key="6">
    <source>
        <dbReference type="ARBA" id="ARBA00022679"/>
    </source>
</evidence>